<comment type="caution">
    <text evidence="2">The sequence shown here is derived from an EMBL/GenBank/DDBJ whole genome shotgun (WGS) entry which is preliminary data.</text>
</comment>
<protein>
    <submittedName>
        <fullName evidence="2">Uncharacterized protein</fullName>
    </submittedName>
</protein>
<organism evidence="2 3">
    <name type="scientific">Hibiscus sabdariffa</name>
    <name type="common">roselle</name>
    <dbReference type="NCBI Taxonomy" id="183260"/>
    <lineage>
        <taxon>Eukaryota</taxon>
        <taxon>Viridiplantae</taxon>
        <taxon>Streptophyta</taxon>
        <taxon>Embryophyta</taxon>
        <taxon>Tracheophyta</taxon>
        <taxon>Spermatophyta</taxon>
        <taxon>Magnoliopsida</taxon>
        <taxon>eudicotyledons</taxon>
        <taxon>Gunneridae</taxon>
        <taxon>Pentapetalae</taxon>
        <taxon>rosids</taxon>
        <taxon>malvids</taxon>
        <taxon>Malvales</taxon>
        <taxon>Malvaceae</taxon>
        <taxon>Malvoideae</taxon>
        <taxon>Hibiscus</taxon>
    </lineage>
</organism>
<sequence length="110" mass="11407">MAMASDDSVTITVKDPPPPSAPATLENTADSSKEDEAGISQPSDTAQEKNPQIRLSESKEASNAKSGTGTGTEEARLFSSSALSVHDTHLTAPLLQQPFSSSSFAAFSLP</sequence>
<dbReference type="EMBL" id="JBBPBN010000060">
    <property type="protein sequence ID" value="KAK8987465.1"/>
    <property type="molecule type" value="Genomic_DNA"/>
</dbReference>
<dbReference type="Proteomes" id="UP001396334">
    <property type="component" value="Unassembled WGS sequence"/>
</dbReference>
<evidence type="ECO:0000256" key="1">
    <source>
        <dbReference type="SAM" id="MobiDB-lite"/>
    </source>
</evidence>
<feature type="compositionally biased region" description="Polar residues" evidence="1">
    <location>
        <begin position="40"/>
        <end position="55"/>
    </location>
</feature>
<evidence type="ECO:0000313" key="2">
    <source>
        <dbReference type="EMBL" id="KAK8987465.1"/>
    </source>
</evidence>
<evidence type="ECO:0000313" key="3">
    <source>
        <dbReference type="Proteomes" id="UP001396334"/>
    </source>
</evidence>
<accession>A0ABR2PH04</accession>
<gene>
    <name evidence="2" type="ORF">V6N11_027216</name>
</gene>
<proteinExistence type="predicted"/>
<name>A0ABR2PH04_9ROSI</name>
<keyword evidence="3" id="KW-1185">Reference proteome</keyword>
<reference evidence="2 3" key="1">
    <citation type="journal article" date="2024" name="G3 (Bethesda)">
        <title>Genome assembly of Hibiscus sabdariffa L. provides insights into metabolisms of medicinal natural products.</title>
        <authorList>
            <person name="Kim T."/>
        </authorList>
    </citation>
    <scope>NUCLEOTIDE SEQUENCE [LARGE SCALE GENOMIC DNA]</scope>
    <source>
        <strain evidence="2">TK-2024</strain>
        <tissue evidence="2">Old leaves</tissue>
    </source>
</reference>
<feature type="region of interest" description="Disordered" evidence="1">
    <location>
        <begin position="1"/>
        <end position="73"/>
    </location>
</feature>